<protein>
    <submittedName>
        <fullName evidence="2">DUF2236 domain-containing protein</fullName>
    </submittedName>
</protein>
<evidence type="ECO:0000313" key="3">
    <source>
        <dbReference type="Proteomes" id="UP000515512"/>
    </source>
</evidence>
<dbReference type="Proteomes" id="UP000515512">
    <property type="component" value="Chromosome"/>
</dbReference>
<dbReference type="GO" id="GO:0016491">
    <property type="term" value="F:oxidoreductase activity"/>
    <property type="evidence" value="ECO:0007669"/>
    <property type="project" value="InterPro"/>
</dbReference>
<name>A0A7D6ZQD3_9NOCA</name>
<accession>A0A7D6ZQD3</accession>
<sequence>MTSPLHATPREPALPPIDIRQYLDGSAALFGAAANVIMQLAQPPVGYGVVESPVESGQVFKHPIKRLRTTVTYLAVAMLGTEEDREAYRTAVDSVHKFVRSRPGSPVRYNAFDPRLQLWVAACLYWGAKDLHERMHGPMPEADADAFYHYSARLGTTLQVRPEMWPATRADFDRYWEENLAKTTIDPTVQAYFEDLIDLKMLPRPFQLGFGRVHRFFVIGLLPQHIRDEMGMTWTPRQDRALARILRTAGAAESLLPTPVRTFPVNAYLWDMRLRRRLGLRLV</sequence>
<dbReference type="Pfam" id="PF09995">
    <property type="entry name" value="MPAB_Lcp_cat"/>
    <property type="match status" value="1"/>
</dbReference>
<dbReference type="EMBL" id="CP059399">
    <property type="protein sequence ID" value="QLY32783.1"/>
    <property type="molecule type" value="Genomic_DNA"/>
</dbReference>
<dbReference type="PANTHER" id="PTHR36151">
    <property type="entry name" value="BLR2777 PROTEIN"/>
    <property type="match status" value="1"/>
</dbReference>
<dbReference type="AlphaFoldDB" id="A0A7D6ZQD3"/>
<evidence type="ECO:0000259" key="1">
    <source>
        <dbReference type="Pfam" id="PF09995"/>
    </source>
</evidence>
<organism evidence="2 3">
    <name type="scientific">Nocardia huaxiensis</name>
    <dbReference type="NCBI Taxonomy" id="2755382"/>
    <lineage>
        <taxon>Bacteria</taxon>
        <taxon>Bacillati</taxon>
        <taxon>Actinomycetota</taxon>
        <taxon>Actinomycetes</taxon>
        <taxon>Mycobacteriales</taxon>
        <taxon>Nocardiaceae</taxon>
        <taxon>Nocardia</taxon>
    </lineage>
</organism>
<reference evidence="2 3" key="1">
    <citation type="submission" date="2020-07" db="EMBL/GenBank/DDBJ databases">
        <authorList>
            <person name="Zhuang K."/>
            <person name="Ran Y."/>
        </authorList>
    </citation>
    <scope>NUCLEOTIDE SEQUENCE [LARGE SCALE GENOMIC DNA]</scope>
    <source>
        <strain evidence="2 3">WCH-YHL-001</strain>
    </source>
</reference>
<dbReference type="RefSeq" id="WP_181583948.1">
    <property type="nucleotide sequence ID" value="NZ_CP059399.1"/>
</dbReference>
<feature type="domain" description="ER-bound oxygenase mpaB/mpaB'/Rubber oxygenase catalytic" evidence="1">
    <location>
        <begin position="20"/>
        <end position="250"/>
    </location>
</feature>
<dbReference type="KEGG" id="nhu:H0264_11480"/>
<keyword evidence="3" id="KW-1185">Reference proteome</keyword>
<evidence type="ECO:0000313" key="2">
    <source>
        <dbReference type="EMBL" id="QLY32783.1"/>
    </source>
</evidence>
<proteinExistence type="predicted"/>
<dbReference type="PANTHER" id="PTHR36151:SF3">
    <property type="entry name" value="ER-BOUND OXYGENASE MPAB_MPAB'_RUBBER OXYGENASE CATALYTIC DOMAIN-CONTAINING PROTEIN"/>
    <property type="match status" value="1"/>
</dbReference>
<gene>
    <name evidence="2" type="ORF">H0264_11480</name>
</gene>
<dbReference type="InterPro" id="IPR018713">
    <property type="entry name" value="MPAB/Lcp_cat_dom"/>
</dbReference>